<keyword evidence="4" id="KW-0547">Nucleotide-binding</keyword>
<evidence type="ECO:0000256" key="1">
    <source>
        <dbReference type="ARBA" id="ARBA00004202"/>
    </source>
</evidence>
<organism evidence="8 9">
    <name type="scientific">Nonomuraea spiralis</name>
    <dbReference type="NCBI Taxonomy" id="46182"/>
    <lineage>
        <taxon>Bacteria</taxon>
        <taxon>Bacillati</taxon>
        <taxon>Actinomycetota</taxon>
        <taxon>Actinomycetes</taxon>
        <taxon>Streptosporangiales</taxon>
        <taxon>Streptosporangiaceae</taxon>
        <taxon>Nonomuraea</taxon>
    </lineage>
</organism>
<dbReference type="Proteomes" id="UP001589647">
    <property type="component" value="Unassembled WGS sequence"/>
</dbReference>
<dbReference type="SUPFAM" id="SSF52540">
    <property type="entry name" value="P-loop containing nucleoside triphosphate hydrolases"/>
    <property type="match status" value="1"/>
</dbReference>
<evidence type="ECO:0000313" key="9">
    <source>
        <dbReference type="Proteomes" id="UP001589647"/>
    </source>
</evidence>
<keyword evidence="3" id="KW-0813">Transport</keyword>
<dbReference type="EMBL" id="JBHMEI010000102">
    <property type="protein sequence ID" value="MFB9209369.1"/>
    <property type="molecule type" value="Genomic_DNA"/>
</dbReference>
<comment type="similarity">
    <text evidence="2">Belongs to the ABC transporter superfamily.</text>
</comment>
<protein>
    <submittedName>
        <fullName evidence="8">ABC transporter ATP-binding protein</fullName>
    </submittedName>
</protein>
<evidence type="ECO:0000256" key="4">
    <source>
        <dbReference type="ARBA" id="ARBA00022741"/>
    </source>
</evidence>
<comment type="caution">
    <text evidence="8">The sequence shown here is derived from an EMBL/GenBank/DDBJ whole genome shotgun (WGS) entry which is preliminary data.</text>
</comment>
<proteinExistence type="inferred from homology"/>
<evidence type="ECO:0000259" key="7">
    <source>
        <dbReference type="PROSITE" id="PS50893"/>
    </source>
</evidence>
<dbReference type="PANTHER" id="PTHR42711">
    <property type="entry name" value="ABC TRANSPORTER ATP-BINDING PROTEIN"/>
    <property type="match status" value="1"/>
</dbReference>
<evidence type="ECO:0000256" key="2">
    <source>
        <dbReference type="ARBA" id="ARBA00005417"/>
    </source>
</evidence>
<dbReference type="PROSITE" id="PS50893">
    <property type="entry name" value="ABC_TRANSPORTER_2"/>
    <property type="match status" value="1"/>
</dbReference>
<keyword evidence="9" id="KW-1185">Reference proteome</keyword>
<evidence type="ECO:0000313" key="8">
    <source>
        <dbReference type="EMBL" id="MFB9209369.1"/>
    </source>
</evidence>
<dbReference type="RefSeq" id="WP_189653199.1">
    <property type="nucleotide sequence ID" value="NZ_BMRC01000037.1"/>
</dbReference>
<sequence>MMRTAGLTKTFEGGVEAVKGVDISVEAGEIVGFLGPNGAGKSTTMRMLTTLLRPTSGTATVAGHDLLGDPREVRRRIGYVSQGGGVNLMAPLADDLELQGMLYGLSRPAARSRYHEVLARLDLAGLEERVGGALSGGQRRRFDIAFALLHDPRLLFLDEPTTGLDPQSRANLWEHIRSLRDEHGVTIFLTTHYLDEADALCDRLLIIDDGRIVAEGTPAQLKGGRTLDEAFLDITGRSLREEAGV</sequence>
<keyword evidence="5 8" id="KW-0067">ATP-binding</keyword>
<dbReference type="PANTHER" id="PTHR42711:SF5">
    <property type="entry name" value="ABC TRANSPORTER ATP-BINDING PROTEIN NATA"/>
    <property type="match status" value="1"/>
</dbReference>
<comment type="subcellular location">
    <subcellularLocation>
        <location evidence="1">Cell membrane</location>
        <topology evidence="1">Peripheral membrane protein</topology>
    </subcellularLocation>
</comment>
<dbReference type="InterPro" id="IPR003593">
    <property type="entry name" value="AAA+_ATPase"/>
</dbReference>
<evidence type="ECO:0000256" key="3">
    <source>
        <dbReference type="ARBA" id="ARBA00022448"/>
    </source>
</evidence>
<dbReference type="InterPro" id="IPR027417">
    <property type="entry name" value="P-loop_NTPase"/>
</dbReference>
<dbReference type="Pfam" id="PF00005">
    <property type="entry name" value="ABC_tran"/>
    <property type="match status" value="1"/>
</dbReference>
<evidence type="ECO:0000256" key="6">
    <source>
        <dbReference type="ARBA" id="ARBA00023251"/>
    </source>
</evidence>
<name>A0ABV5J047_9ACTN</name>
<dbReference type="SMART" id="SM00382">
    <property type="entry name" value="AAA"/>
    <property type="match status" value="1"/>
</dbReference>
<dbReference type="Gene3D" id="3.40.50.300">
    <property type="entry name" value="P-loop containing nucleotide triphosphate hydrolases"/>
    <property type="match status" value="1"/>
</dbReference>
<evidence type="ECO:0000256" key="5">
    <source>
        <dbReference type="ARBA" id="ARBA00022840"/>
    </source>
</evidence>
<feature type="domain" description="ABC transporter" evidence="7">
    <location>
        <begin position="2"/>
        <end position="234"/>
    </location>
</feature>
<dbReference type="InterPro" id="IPR003439">
    <property type="entry name" value="ABC_transporter-like_ATP-bd"/>
</dbReference>
<accession>A0ABV5J047</accession>
<keyword evidence="6" id="KW-0046">Antibiotic resistance</keyword>
<dbReference type="InterPro" id="IPR050763">
    <property type="entry name" value="ABC_transporter_ATP-binding"/>
</dbReference>
<gene>
    <name evidence="8" type="ORF">ACFFV7_49870</name>
</gene>
<dbReference type="GO" id="GO:0005524">
    <property type="term" value="F:ATP binding"/>
    <property type="evidence" value="ECO:0007669"/>
    <property type="project" value="UniProtKB-KW"/>
</dbReference>
<reference evidence="8 9" key="1">
    <citation type="submission" date="2024-09" db="EMBL/GenBank/DDBJ databases">
        <authorList>
            <person name="Sun Q."/>
            <person name="Mori K."/>
        </authorList>
    </citation>
    <scope>NUCLEOTIDE SEQUENCE [LARGE SCALE GENOMIC DNA]</scope>
    <source>
        <strain evidence="8 9">CCM 3426</strain>
    </source>
</reference>